<dbReference type="PROSITE" id="PS50059">
    <property type="entry name" value="FKBP_PPIASE"/>
    <property type="match status" value="1"/>
</dbReference>
<dbReference type="GO" id="GO:0016853">
    <property type="term" value="F:isomerase activity"/>
    <property type="evidence" value="ECO:0007669"/>
    <property type="project" value="UniProtKB-KW"/>
</dbReference>
<dbReference type="InterPro" id="IPR001179">
    <property type="entry name" value="PPIase_FKBP_dom"/>
</dbReference>
<organism evidence="6 7">
    <name type="scientific">Postechiella marina</name>
    <dbReference type="NCBI Taxonomy" id="943941"/>
    <lineage>
        <taxon>Bacteria</taxon>
        <taxon>Pseudomonadati</taxon>
        <taxon>Bacteroidota</taxon>
        <taxon>Flavobacteriia</taxon>
        <taxon>Flavobacteriales</taxon>
        <taxon>Flavobacteriaceae</taxon>
        <taxon>Postechiella</taxon>
    </lineage>
</organism>
<dbReference type="Proteomes" id="UP001501496">
    <property type="component" value="Unassembled WGS sequence"/>
</dbReference>
<evidence type="ECO:0000256" key="4">
    <source>
        <dbReference type="PROSITE-ProRule" id="PRU00277"/>
    </source>
</evidence>
<dbReference type="Pfam" id="PF00254">
    <property type="entry name" value="FKBP_C"/>
    <property type="match status" value="1"/>
</dbReference>
<evidence type="ECO:0000313" key="6">
    <source>
        <dbReference type="EMBL" id="GAA4235809.1"/>
    </source>
</evidence>
<name>A0ABP8C8W9_9FLAO</name>
<evidence type="ECO:0000313" key="7">
    <source>
        <dbReference type="Proteomes" id="UP001501496"/>
    </source>
</evidence>
<dbReference type="SUPFAM" id="SSF54534">
    <property type="entry name" value="FKBP-like"/>
    <property type="match status" value="1"/>
</dbReference>
<dbReference type="Gene3D" id="3.10.50.40">
    <property type="match status" value="1"/>
</dbReference>
<comment type="catalytic activity">
    <reaction evidence="1 4">
        <text>[protein]-peptidylproline (omega=180) = [protein]-peptidylproline (omega=0)</text>
        <dbReference type="Rhea" id="RHEA:16237"/>
        <dbReference type="Rhea" id="RHEA-COMP:10747"/>
        <dbReference type="Rhea" id="RHEA-COMP:10748"/>
        <dbReference type="ChEBI" id="CHEBI:83833"/>
        <dbReference type="ChEBI" id="CHEBI:83834"/>
        <dbReference type="EC" id="5.2.1.8"/>
    </reaction>
</comment>
<proteinExistence type="predicted"/>
<gene>
    <name evidence="6" type="ORF">GCM10022291_18610</name>
</gene>
<keyword evidence="4 6" id="KW-0413">Isomerase</keyword>
<evidence type="ECO:0000256" key="3">
    <source>
        <dbReference type="ARBA" id="ARBA00023110"/>
    </source>
</evidence>
<keyword evidence="3 4" id="KW-0697">Rotamase</keyword>
<dbReference type="PROSITE" id="PS51257">
    <property type="entry name" value="PROKAR_LIPOPROTEIN"/>
    <property type="match status" value="1"/>
</dbReference>
<dbReference type="RefSeq" id="WP_344787923.1">
    <property type="nucleotide sequence ID" value="NZ_BAABCA010000004.1"/>
</dbReference>
<feature type="domain" description="PPIase FKBP-type" evidence="5">
    <location>
        <begin position="134"/>
        <end position="234"/>
    </location>
</feature>
<keyword evidence="7" id="KW-1185">Reference proteome</keyword>
<sequence>MKIVKLSLLTLCLTIGLFSCKKDDDSDDVITIEVRDRDEVQEEDILEIETYLANHYYNSSELEAIGDPSSSDLEISALANGETEAPEGHTILWDLLSESNPILTKETKTYANTTYEFYVLKLNAGGGEESPNFSDEVRVNYEGFLLDDDATIFDSAVNPVVFDLTSLIPGWRKVLPLFNTAVSFEDGGDGTVDYMNHGAGVMFIPSGLAYFSNGSTGISTYTPIAFKFDLMNAYVTDHDGDGIPSYLEDLNGDGEFTIADPDDDTVTHDDTDGDFTPNYFDADDDADGIATINELEPKTYTVDTNNGGTEPVLVANREFEISRTEEAGVITINTVTIMDSNNDGVDDYLDGEITINYNSSN</sequence>
<dbReference type="InterPro" id="IPR046357">
    <property type="entry name" value="PPIase_dom_sf"/>
</dbReference>
<comment type="caution">
    <text evidence="6">The sequence shown here is derived from an EMBL/GenBank/DDBJ whole genome shotgun (WGS) entry which is preliminary data.</text>
</comment>
<evidence type="ECO:0000256" key="2">
    <source>
        <dbReference type="ARBA" id="ARBA00013194"/>
    </source>
</evidence>
<evidence type="ECO:0000259" key="5">
    <source>
        <dbReference type="PROSITE" id="PS50059"/>
    </source>
</evidence>
<reference evidence="7" key="1">
    <citation type="journal article" date="2019" name="Int. J. Syst. Evol. Microbiol.">
        <title>The Global Catalogue of Microorganisms (GCM) 10K type strain sequencing project: providing services to taxonomists for standard genome sequencing and annotation.</title>
        <authorList>
            <consortium name="The Broad Institute Genomics Platform"/>
            <consortium name="The Broad Institute Genome Sequencing Center for Infectious Disease"/>
            <person name="Wu L."/>
            <person name="Ma J."/>
        </authorList>
    </citation>
    <scope>NUCLEOTIDE SEQUENCE [LARGE SCALE GENOMIC DNA]</scope>
    <source>
        <strain evidence="7">JCM 17630</strain>
    </source>
</reference>
<dbReference type="EMBL" id="BAABCA010000004">
    <property type="protein sequence ID" value="GAA4235809.1"/>
    <property type="molecule type" value="Genomic_DNA"/>
</dbReference>
<dbReference type="EC" id="5.2.1.8" evidence="2 4"/>
<protein>
    <recommendedName>
        <fullName evidence="2 4">peptidylprolyl isomerase</fullName>
        <ecNumber evidence="2 4">5.2.1.8</ecNumber>
    </recommendedName>
</protein>
<accession>A0ABP8C8W9</accession>
<evidence type="ECO:0000256" key="1">
    <source>
        <dbReference type="ARBA" id="ARBA00000971"/>
    </source>
</evidence>